<dbReference type="PANTHER" id="PTHR22977:SF5">
    <property type="entry name" value="COX ASSEMBLY MITOCHONDRIAL PROTEIN HOMOLOG"/>
    <property type="match status" value="1"/>
</dbReference>
<reference evidence="5 6" key="1">
    <citation type="journal article" date="2013" name="BMC Genomics">
        <title>Genomics-driven discovery of the pneumocandin biosynthetic gene cluster in the fungus Glarea lozoyensis.</title>
        <authorList>
            <person name="Chen L."/>
            <person name="Yue Q."/>
            <person name="Zhang X."/>
            <person name="Xiang M."/>
            <person name="Wang C."/>
            <person name="Li S."/>
            <person name="Che Y."/>
            <person name="Ortiz-Lopez F.J."/>
            <person name="Bills G.F."/>
            <person name="Liu X."/>
            <person name="An Z."/>
        </authorList>
    </citation>
    <scope>NUCLEOTIDE SEQUENCE [LARGE SCALE GENOMIC DNA]</scope>
    <source>
        <strain evidence="6">ATCC 20868 / MF5171</strain>
    </source>
</reference>
<name>S3CWK3_GLAL2</name>
<evidence type="ECO:0000256" key="4">
    <source>
        <dbReference type="SAM" id="MobiDB-lite"/>
    </source>
</evidence>
<feature type="region of interest" description="Disordered" evidence="4">
    <location>
        <begin position="1"/>
        <end position="31"/>
    </location>
</feature>
<proteinExistence type="inferred from homology"/>
<evidence type="ECO:0000256" key="3">
    <source>
        <dbReference type="RuleBase" id="RU364104"/>
    </source>
</evidence>
<sequence>MAPSTAAAVPEPETEIPRLPMPSRNPLPLSSSQEAQVRELYHARVRGYCAAEIKGRAWCGATLDSFSNIQPVFADCALGRTFTAPFKCRAQNRLMNACMVQHANQTEQDAAREEWFATRLKRQRDREKREERRKEQEKFHREWWGLPIEDREGEKGNEVLRRAERVGGFPKRDDKEGTLSKDRHR</sequence>
<gene>
    <name evidence="5" type="ORF">GLAREA_03714</name>
</gene>
<dbReference type="InterPro" id="IPR013892">
    <property type="entry name" value="Cyt_c_biogenesis_Cmc1-like"/>
</dbReference>
<dbReference type="OMA" id="WWGLPED"/>
<keyword evidence="2" id="KW-1015">Disulfide bond</keyword>
<dbReference type="OrthoDB" id="6224010at2759"/>
<keyword evidence="3" id="KW-0143">Chaperone</keyword>
<evidence type="ECO:0000313" key="5">
    <source>
        <dbReference type="EMBL" id="EPE30747.1"/>
    </source>
</evidence>
<comment type="function">
    <text evidence="3">Required for mitochondrial cytochrome c oxidase (COX) assembly and respiration.</text>
</comment>
<dbReference type="EMBL" id="KE145363">
    <property type="protein sequence ID" value="EPE30747.1"/>
    <property type="molecule type" value="Genomic_DNA"/>
</dbReference>
<keyword evidence="6" id="KW-1185">Reference proteome</keyword>
<feature type="region of interest" description="Disordered" evidence="4">
    <location>
        <begin position="155"/>
        <end position="185"/>
    </location>
</feature>
<accession>S3CWK3</accession>
<dbReference type="KEGG" id="glz:GLAREA_03714"/>
<protein>
    <recommendedName>
        <fullName evidence="3">COX assembly mitochondrial protein</fullName>
    </recommendedName>
</protein>
<keyword evidence="3" id="KW-0496">Mitochondrion</keyword>
<dbReference type="eggNOG" id="ENOG502SDUV">
    <property type="taxonomic scope" value="Eukaryota"/>
</dbReference>
<organism evidence="5 6">
    <name type="scientific">Glarea lozoyensis (strain ATCC 20868 / MF5171)</name>
    <dbReference type="NCBI Taxonomy" id="1116229"/>
    <lineage>
        <taxon>Eukaryota</taxon>
        <taxon>Fungi</taxon>
        <taxon>Dikarya</taxon>
        <taxon>Ascomycota</taxon>
        <taxon>Pezizomycotina</taxon>
        <taxon>Leotiomycetes</taxon>
        <taxon>Helotiales</taxon>
        <taxon>Helotiaceae</taxon>
        <taxon>Glarea</taxon>
    </lineage>
</organism>
<keyword evidence="3" id="KW-0472">Membrane</keyword>
<evidence type="ECO:0000256" key="2">
    <source>
        <dbReference type="ARBA" id="ARBA00023157"/>
    </source>
</evidence>
<keyword evidence="3" id="KW-0999">Mitochondrion inner membrane</keyword>
<evidence type="ECO:0000313" key="6">
    <source>
        <dbReference type="Proteomes" id="UP000016922"/>
    </source>
</evidence>
<comment type="subcellular location">
    <subcellularLocation>
        <location evidence="3">Mitochondrion inner membrane</location>
    </subcellularLocation>
</comment>
<dbReference type="RefSeq" id="XP_008082158.1">
    <property type="nucleotide sequence ID" value="XM_008083967.1"/>
</dbReference>
<dbReference type="Pfam" id="PF08583">
    <property type="entry name" value="Cmc1"/>
    <property type="match status" value="1"/>
</dbReference>
<dbReference type="GO" id="GO:0005743">
    <property type="term" value="C:mitochondrial inner membrane"/>
    <property type="evidence" value="ECO:0007669"/>
    <property type="project" value="UniProtKB-SubCell"/>
</dbReference>
<dbReference type="STRING" id="1116229.S3CWK3"/>
<dbReference type="AlphaFoldDB" id="S3CWK3"/>
<dbReference type="HOGENOM" id="CLU_113403_0_0_1"/>
<evidence type="ECO:0000256" key="1">
    <source>
        <dbReference type="ARBA" id="ARBA00007347"/>
    </source>
</evidence>
<dbReference type="Proteomes" id="UP000016922">
    <property type="component" value="Unassembled WGS sequence"/>
</dbReference>
<dbReference type="PANTHER" id="PTHR22977">
    <property type="entry name" value="COX ASSEMBLY MITOCHONDRIAL PROTEIN"/>
    <property type="match status" value="1"/>
</dbReference>
<comment type="similarity">
    <text evidence="1 3">Belongs to the CMC family.</text>
</comment>
<dbReference type="GeneID" id="19462769"/>